<organism evidence="1 2">
    <name type="scientific">Rhizopogon vinicolor AM-OR11-026</name>
    <dbReference type="NCBI Taxonomy" id="1314800"/>
    <lineage>
        <taxon>Eukaryota</taxon>
        <taxon>Fungi</taxon>
        <taxon>Dikarya</taxon>
        <taxon>Basidiomycota</taxon>
        <taxon>Agaricomycotina</taxon>
        <taxon>Agaricomycetes</taxon>
        <taxon>Agaricomycetidae</taxon>
        <taxon>Boletales</taxon>
        <taxon>Suillineae</taxon>
        <taxon>Rhizopogonaceae</taxon>
        <taxon>Rhizopogon</taxon>
    </lineage>
</organism>
<protein>
    <submittedName>
        <fullName evidence="1">Uncharacterized protein</fullName>
    </submittedName>
</protein>
<dbReference type="InParanoid" id="A0A1B7MK81"/>
<name>A0A1B7MK81_9AGAM</name>
<dbReference type="EMBL" id="KV448863">
    <property type="protein sequence ID" value="OAX32997.1"/>
    <property type="molecule type" value="Genomic_DNA"/>
</dbReference>
<proteinExistence type="predicted"/>
<sequence>MAGCLLAQPEVKGYVIIDRYADRLELMQHLLNFTSSDSQELLHRAKLAQSQLRVMPTPYLLYYTVAPNANTAGANASQWAYPIFKHCAMTHTSKMIVHIHLMTTLEHLLLKAVEETTKEICRVTTKMWATDVMSGLDTLFEVEPDREPGIIRVFDGWRDDIQELISTDALVDIDIYYVARPPNPWVQAFSSLVLTKPRGVSKWCGSVATGGGAESVRWSTSGLFKFGFVLLELGVPHAPALNETLLPTLIVFHGLSDLPNSDLIKLGPEHAQDLG</sequence>
<gene>
    <name evidence="1" type="ORF">K503DRAFT_860042</name>
</gene>
<keyword evidence="2" id="KW-1185">Reference proteome</keyword>
<dbReference type="STRING" id="1314800.A0A1B7MK81"/>
<reference evidence="1 2" key="1">
    <citation type="submission" date="2016-06" db="EMBL/GenBank/DDBJ databases">
        <title>Comparative genomics of the ectomycorrhizal sister species Rhizopogon vinicolor and Rhizopogon vesiculosus (Basidiomycota: Boletales) reveals a divergence of the mating type B locus.</title>
        <authorList>
            <consortium name="DOE Joint Genome Institute"/>
            <person name="Mujic A.B."/>
            <person name="Kuo A."/>
            <person name="Tritt A."/>
            <person name="Lipzen A."/>
            <person name="Chen C."/>
            <person name="Johnson J."/>
            <person name="Sharma A."/>
            <person name="Barry K."/>
            <person name="Grigoriev I.V."/>
            <person name="Spatafora J.W."/>
        </authorList>
    </citation>
    <scope>NUCLEOTIDE SEQUENCE [LARGE SCALE GENOMIC DNA]</scope>
    <source>
        <strain evidence="1 2">AM-OR11-026</strain>
    </source>
</reference>
<evidence type="ECO:0000313" key="1">
    <source>
        <dbReference type="EMBL" id="OAX32997.1"/>
    </source>
</evidence>
<accession>A0A1B7MK81</accession>
<dbReference type="OrthoDB" id="2680285at2759"/>
<dbReference type="Proteomes" id="UP000092154">
    <property type="component" value="Unassembled WGS sequence"/>
</dbReference>
<dbReference type="AlphaFoldDB" id="A0A1B7MK81"/>
<evidence type="ECO:0000313" key="2">
    <source>
        <dbReference type="Proteomes" id="UP000092154"/>
    </source>
</evidence>